<comment type="caution">
    <text evidence="1">The sequence shown here is derived from an EMBL/GenBank/DDBJ whole genome shotgun (WGS) entry which is preliminary data.</text>
</comment>
<dbReference type="RefSeq" id="WP_184312674.1">
    <property type="nucleotide sequence ID" value="NZ_JACHEN010000034.1"/>
</dbReference>
<proteinExistence type="predicted"/>
<dbReference type="EMBL" id="JACHEN010000034">
    <property type="protein sequence ID" value="MBB6218181.1"/>
    <property type="molecule type" value="Genomic_DNA"/>
</dbReference>
<accession>A0A841KXL2</accession>
<organism evidence="1 2">
    <name type="scientific">Anaerosolibacter carboniphilus</name>
    <dbReference type="NCBI Taxonomy" id="1417629"/>
    <lineage>
        <taxon>Bacteria</taxon>
        <taxon>Bacillati</taxon>
        <taxon>Bacillota</taxon>
        <taxon>Clostridia</taxon>
        <taxon>Peptostreptococcales</taxon>
        <taxon>Thermotaleaceae</taxon>
        <taxon>Anaerosolibacter</taxon>
    </lineage>
</organism>
<sequence length="51" mass="6017">MYAFYLPRGHDLDKLINLSYIDKIMYKKSMEKFYKDEAEKYGAIFGKGDGN</sequence>
<keyword evidence="2" id="KW-1185">Reference proteome</keyword>
<dbReference type="AlphaFoldDB" id="A0A841KXL2"/>
<evidence type="ECO:0008006" key="3">
    <source>
        <dbReference type="Google" id="ProtNLM"/>
    </source>
</evidence>
<evidence type="ECO:0000313" key="2">
    <source>
        <dbReference type="Proteomes" id="UP000579281"/>
    </source>
</evidence>
<gene>
    <name evidence="1" type="ORF">HNQ80_004321</name>
</gene>
<protein>
    <recommendedName>
        <fullName evidence="3">HEPN domain-containing protein</fullName>
    </recommendedName>
</protein>
<dbReference type="Proteomes" id="UP000579281">
    <property type="component" value="Unassembled WGS sequence"/>
</dbReference>
<evidence type="ECO:0000313" key="1">
    <source>
        <dbReference type="EMBL" id="MBB6218181.1"/>
    </source>
</evidence>
<name>A0A841KXL2_9FIRM</name>
<reference evidence="1 2" key="1">
    <citation type="submission" date="2020-08" db="EMBL/GenBank/DDBJ databases">
        <title>Genomic Encyclopedia of Type Strains, Phase IV (KMG-IV): sequencing the most valuable type-strain genomes for metagenomic binning, comparative biology and taxonomic classification.</title>
        <authorList>
            <person name="Goeker M."/>
        </authorList>
    </citation>
    <scope>NUCLEOTIDE SEQUENCE [LARGE SCALE GENOMIC DNA]</scope>
    <source>
        <strain evidence="1 2">DSM 103526</strain>
    </source>
</reference>